<dbReference type="Proteomes" id="UP000887565">
    <property type="component" value="Unplaced"/>
</dbReference>
<dbReference type="PANTHER" id="PTHR14038:SF0">
    <property type="entry name" value="LP18708P"/>
    <property type="match status" value="1"/>
</dbReference>
<name>A0A915L366_ROMCU</name>
<evidence type="ECO:0000313" key="3">
    <source>
        <dbReference type="Proteomes" id="UP000887565"/>
    </source>
</evidence>
<protein>
    <submittedName>
        <fullName evidence="4">BAT2 N-terminal domain-containing protein</fullName>
    </submittedName>
</protein>
<keyword evidence="1" id="KW-0597">Phosphoprotein</keyword>
<dbReference type="WBParaSite" id="nRc.2.0.1.t44204-RA">
    <property type="protein sequence ID" value="nRc.2.0.1.t44204-RA"/>
    <property type="gene ID" value="nRc.2.0.1.g44204"/>
</dbReference>
<sequence>MPPPTNLPSLKSECAGQDPNVPIVPSGAQGWASSTAPASSLAVNKSIADTGQVRLLTAKSSKTFKKSNILKFG</sequence>
<dbReference type="GO" id="GO:0030154">
    <property type="term" value="P:cell differentiation"/>
    <property type="evidence" value="ECO:0007669"/>
    <property type="project" value="TreeGrafter"/>
</dbReference>
<dbReference type="InterPro" id="IPR009738">
    <property type="entry name" value="BAT2_N"/>
</dbReference>
<evidence type="ECO:0000259" key="2">
    <source>
        <dbReference type="Pfam" id="PF07001"/>
    </source>
</evidence>
<evidence type="ECO:0000313" key="4">
    <source>
        <dbReference type="WBParaSite" id="nRc.2.0.1.t44204-RA"/>
    </source>
</evidence>
<dbReference type="InterPro" id="IPR033184">
    <property type="entry name" value="PRRC2"/>
</dbReference>
<proteinExistence type="predicted"/>
<accession>A0A915L366</accession>
<dbReference type="AlphaFoldDB" id="A0A915L366"/>
<evidence type="ECO:0000256" key="1">
    <source>
        <dbReference type="ARBA" id="ARBA00022553"/>
    </source>
</evidence>
<dbReference type="Pfam" id="PF07001">
    <property type="entry name" value="BAT2_N"/>
    <property type="match status" value="1"/>
</dbReference>
<feature type="domain" description="BAT2 N-terminal" evidence="2">
    <location>
        <begin position="3"/>
        <end position="50"/>
    </location>
</feature>
<organism evidence="3 4">
    <name type="scientific">Romanomermis culicivorax</name>
    <name type="common">Nematode worm</name>
    <dbReference type="NCBI Taxonomy" id="13658"/>
    <lineage>
        <taxon>Eukaryota</taxon>
        <taxon>Metazoa</taxon>
        <taxon>Ecdysozoa</taxon>
        <taxon>Nematoda</taxon>
        <taxon>Enoplea</taxon>
        <taxon>Dorylaimia</taxon>
        <taxon>Mermithida</taxon>
        <taxon>Mermithoidea</taxon>
        <taxon>Mermithidae</taxon>
        <taxon>Romanomermis</taxon>
    </lineage>
</organism>
<keyword evidence="3" id="KW-1185">Reference proteome</keyword>
<dbReference type="PANTHER" id="PTHR14038">
    <property type="entry name" value="BAT2 HLA-B-ASSOCIATED TRANSCRIPT 2"/>
    <property type="match status" value="1"/>
</dbReference>
<reference evidence="4" key="1">
    <citation type="submission" date="2022-11" db="UniProtKB">
        <authorList>
            <consortium name="WormBaseParasite"/>
        </authorList>
    </citation>
    <scope>IDENTIFICATION</scope>
</reference>